<sequence length="496" mass="56498">MSADRQQKAVSERSEQKTMPAMGTSVQQKYRRTFQRCTNKEPVKENKLELPHEGPQERTCLSRSPSPISIIVQEAETNSIVEEPHPDGPLEDLVKRGRDSQRRRGYVSIRSFRKKKEQEIKEDTKAEVKEDTKVEVKEEKTVEKKNTKMKVKEVTKVDVKEESNLKKKEDHKPPQSAQKQQKEAENSEEELRHRLAFLDKSTQTSETLLYELLKTTKAKRKGGLFSSTAKRSKNAQEPEMHLPPPPHKTENEVHKAAKPRRLPLRSIVLLKQKLGKNRKKRRQSKPNCNNQEDETEKQEDSLASDTLFTIENEINLSKLAEIKETDILDDEIIGPDFGPALPKKQLRFEPIASDEPIQGEEPLPPLPPRDASPPGGTAREPGNGGRSSRGPQREENQERHHAGESEGGEPHREPGHGLHMNELGRENLTEAIQRELIAYQKFIHTETKDRGWDGKEIDNSKQDGDEDSQWSFASALLYAITVMTTIGDRRQPSSTE</sequence>
<evidence type="ECO:0000313" key="3">
    <source>
        <dbReference type="Proteomes" id="UP000245119"/>
    </source>
</evidence>
<feature type="compositionally biased region" description="Basic and acidic residues" evidence="1">
    <location>
        <begin position="1"/>
        <end position="16"/>
    </location>
</feature>
<reference evidence="2 3" key="1">
    <citation type="submission" date="2018-04" db="EMBL/GenBank/DDBJ databases">
        <title>The genome of golden apple snail Pomacea canaliculata provides insight into stress tolerance and invasive adaptation.</title>
        <authorList>
            <person name="Liu C."/>
            <person name="Liu B."/>
            <person name="Ren Y."/>
            <person name="Zhang Y."/>
            <person name="Wang H."/>
            <person name="Li S."/>
            <person name="Jiang F."/>
            <person name="Yin L."/>
            <person name="Zhang G."/>
            <person name="Qian W."/>
            <person name="Fan W."/>
        </authorList>
    </citation>
    <scope>NUCLEOTIDE SEQUENCE [LARGE SCALE GENOMIC DNA]</scope>
    <source>
        <strain evidence="2">SZHN2017</strain>
        <tissue evidence="2">Muscle</tissue>
    </source>
</reference>
<dbReference type="EMBL" id="PZQS01000004">
    <property type="protein sequence ID" value="PVD31354.1"/>
    <property type="molecule type" value="Genomic_DNA"/>
</dbReference>
<feature type="region of interest" description="Disordered" evidence="1">
    <location>
        <begin position="444"/>
        <end position="467"/>
    </location>
</feature>
<evidence type="ECO:0000313" key="2">
    <source>
        <dbReference type="EMBL" id="PVD31354.1"/>
    </source>
</evidence>
<feature type="compositionally biased region" description="Basic residues" evidence="1">
    <location>
        <begin position="273"/>
        <end position="284"/>
    </location>
</feature>
<gene>
    <name evidence="2" type="ORF">C0Q70_06766</name>
</gene>
<evidence type="ECO:0000256" key="1">
    <source>
        <dbReference type="SAM" id="MobiDB-lite"/>
    </source>
</evidence>
<dbReference type="Proteomes" id="UP000245119">
    <property type="component" value="Linkage Group LG4"/>
</dbReference>
<keyword evidence="3" id="KW-1185">Reference proteome</keyword>
<dbReference type="AlphaFoldDB" id="A0A2T7PD64"/>
<feature type="region of interest" description="Disordered" evidence="1">
    <location>
        <begin position="351"/>
        <end position="426"/>
    </location>
</feature>
<feature type="compositionally biased region" description="Basic and acidic residues" evidence="1">
    <location>
        <begin position="116"/>
        <end position="173"/>
    </location>
</feature>
<accession>A0A2T7PD64</accession>
<proteinExistence type="predicted"/>
<feature type="compositionally biased region" description="Basic residues" evidence="1">
    <location>
        <begin position="103"/>
        <end position="115"/>
    </location>
</feature>
<comment type="caution">
    <text evidence="2">The sequence shown here is derived from an EMBL/GenBank/DDBJ whole genome shotgun (WGS) entry which is preliminary data.</text>
</comment>
<feature type="compositionally biased region" description="Basic and acidic residues" evidence="1">
    <location>
        <begin position="82"/>
        <end position="102"/>
    </location>
</feature>
<feature type="compositionally biased region" description="Basic and acidic residues" evidence="1">
    <location>
        <begin position="38"/>
        <end position="56"/>
    </location>
</feature>
<feature type="compositionally biased region" description="Basic and acidic residues" evidence="1">
    <location>
        <begin position="391"/>
        <end position="416"/>
    </location>
</feature>
<name>A0A2T7PD64_POMCA</name>
<feature type="region of interest" description="Disordered" evidence="1">
    <location>
        <begin position="81"/>
        <end position="202"/>
    </location>
</feature>
<dbReference type="OrthoDB" id="297496at2759"/>
<feature type="compositionally biased region" description="Basic and acidic residues" evidence="1">
    <location>
        <begin position="444"/>
        <end position="463"/>
    </location>
</feature>
<protein>
    <recommendedName>
        <fullName evidence="4">Potassium channel domain-containing protein</fullName>
    </recommendedName>
</protein>
<dbReference type="Gene3D" id="1.10.287.70">
    <property type="match status" value="1"/>
</dbReference>
<evidence type="ECO:0008006" key="4">
    <source>
        <dbReference type="Google" id="ProtNLM"/>
    </source>
</evidence>
<feature type="region of interest" description="Disordered" evidence="1">
    <location>
        <begin position="221"/>
        <end position="304"/>
    </location>
</feature>
<feature type="region of interest" description="Disordered" evidence="1">
    <location>
        <begin position="1"/>
        <end position="65"/>
    </location>
</feature>
<feature type="compositionally biased region" description="Pro residues" evidence="1">
    <location>
        <begin position="362"/>
        <end position="371"/>
    </location>
</feature>
<organism evidence="2 3">
    <name type="scientific">Pomacea canaliculata</name>
    <name type="common">Golden apple snail</name>
    <dbReference type="NCBI Taxonomy" id="400727"/>
    <lineage>
        <taxon>Eukaryota</taxon>
        <taxon>Metazoa</taxon>
        <taxon>Spiralia</taxon>
        <taxon>Lophotrochozoa</taxon>
        <taxon>Mollusca</taxon>
        <taxon>Gastropoda</taxon>
        <taxon>Caenogastropoda</taxon>
        <taxon>Architaenioglossa</taxon>
        <taxon>Ampullarioidea</taxon>
        <taxon>Ampullariidae</taxon>
        <taxon>Pomacea</taxon>
    </lineage>
</organism>
<feature type="compositionally biased region" description="Basic and acidic residues" evidence="1">
    <location>
        <begin position="180"/>
        <end position="197"/>
    </location>
</feature>